<dbReference type="RefSeq" id="WP_406608335.1">
    <property type="nucleotide sequence ID" value="NZ_PFKO01000341.1"/>
</dbReference>
<dbReference type="SUPFAM" id="SSF143414">
    <property type="entry name" value="CcmK-like"/>
    <property type="match status" value="2"/>
</dbReference>
<dbReference type="InterPro" id="IPR044872">
    <property type="entry name" value="CcmK/CsoS1_BMC"/>
</dbReference>
<dbReference type="AlphaFoldDB" id="A0A1J5GE36"/>
<evidence type="ECO:0000313" key="8">
    <source>
        <dbReference type="EMBL" id="PJB57623.1"/>
    </source>
</evidence>
<dbReference type="CDD" id="cd07054">
    <property type="entry name" value="BMC_PduT_repeat2"/>
    <property type="match status" value="1"/>
</dbReference>
<dbReference type="PIRSF" id="PIRSF034834">
    <property type="entry name" value="PduT"/>
    <property type="match status" value="1"/>
</dbReference>
<comment type="subcellular location">
    <subcellularLocation>
        <location evidence="1">Bacterial microcompartment</location>
    </subcellularLocation>
</comment>
<dbReference type="PROSITE" id="PS51930">
    <property type="entry name" value="BMC_2"/>
    <property type="match status" value="2"/>
</dbReference>
<evidence type="ECO:0000256" key="1">
    <source>
        <dbReference type="ARBA" id="ARBA00024322"/>
    </source>
</evidence>
<evidence type="ECO:0000313" key="9">
    <source>
        <dbReference type="Proteomes" id="UP000182763"/>
    </source>
</evidence>
<reference evidence="10 11" key="2">
    <citation type="submission" date="2017-09" db="EMBL/GenBank/DDBJ databases">
        <title>Depth-based differentiation of microbial function through sediment-hosted aquifers and enrichment of novel symbionts in the deep terrestrial subsurface.</title>
        <authorList>
            <person name="Probst A.J."/>
            <person name="Ladd B."/>
            <person name="Jarett J.K."/>
            <person name="Geller-Mcgrath D.E."/>
            <person name="Sieber C.M."/>
            <person name="Emerson J.B."/>
            <person name="Anantharaman K."/>
            <person name="Thomas B.C."/>
            <person name="Malmstrom R."/>
            <person name="Stieglmeier M."/>
            <person name="Klingl A."/>
            <person name="Woyke T."/>
            <person name="Ryan C.M."/>
            <person name="Banfield J.F."/>
        </authorList>
    </citation>
    <scope>NUCLEOTIDE SEQUENCE [LARGE SCALE GENOMIC DNA]</scope>
    <source>
        <strain evidence="7">CG_4_10_14_3_um_filter_34_13</strain>
        <strain evidence="8">CG_4_9_14_3_um_filter_33_16</strain>
    </source>
</reference>
<accession>A0A1J5GE36</accession>
<evidence type="ECO:0000259" key="4">
    <source>
        <dbReference type="PROSITE" id="PS51930"/>
    </source>
</evidence>
<accession>A0A2M7K5C4</accession>
<name>A0A1J5GE36_9BACT</name>
<accession>A0A2M8CEX5</accession>
<evidence type="ECO:0000313" key="10">
    <source>
        <dbReference type="Proteomes" id="UP000228560"/>
    </source>
</evidence>
<gene>
    <name evidence="5" type="ORF">AUK42_07660</name>
    <name evidence="8" type="ORF">CO097_01840</name>
    <name evidence="7" type="ORF">COZ07_09305</name>
    <name evidence="6" type="ORF">COZ58_07975</name>
</gene>
<organism evidence="5 9">
    <name type="scientific">Candidatus Infernicultor aquiphilus</name>
    <dbReference type="NCBI Taxonomy" id="1805029"/>
    <lineage>
        <taxon>Bacteria</taxon>
        <taxon>Pseudomonadati</taxon>
        <taxon>Atribacterota</taxon>
        <taxon>Candidatus Phoenicimicrobiia</taxon>
        <taxon>Candidatus Pheonicimicrobiales</taxon>
        <taxon>Candidatus Phoenicimicrobiaceae</taxon>
        <taxon>Candidatus Infernicultor</taxon>
    </lineage>
</organism>
<accession>A0A2M7PLE8</accession>
<dbReference type="Proteomes" id="UP000182763">
    <property type="component" value="Unassembled WGS sequence"/>
</dbReference>
<dbReference type="Gene3D" id="3.30.70.1710">
    <property type="match status" value="2"/>
</dbReference>
<dbReference type="EMBL" id="PFTV01000044">
    <property type="protein sequence ID" value="PJB57623.1"/>
    <property type="molecule type" value="Genomic_DNA"/>
</dbReference>
<dbReference type="InterPro" id="IPR050575">
    <property type="entry name" value="BMC_shell"/>
</dbReference>
<dbReference type="Pfam" id="PF00936">
    <property type="entry name" value="BMC"/>
    <property type="match status" value="2"/>
</dbReference>
<dbReference type="CDD" id="cd07053">
    <property type="entry name" value="BMC_PduT_repeat1"/>
    <property type="match status" value="1"/>
</dbReference>
<sequence length="184" mass="19385">MDIIVLGVLEFNSIAVGIKALDSIVKASPVKVIEARTICPGKFIVLFTGDVASVDASLTAGKEIGEGYLVDELFIPNLHPQIIPAIIGTVECKVWDAIAVVESFSAVASIEAADIAAKTANVLISEIRLAMGIGGKSYIKMIGNIDKVEAAVKAAVKIIGSKGLLCKEVIIPNPHPAIKPYFIY</sequence>
<dbReference type="EMBL" id="PFKO01000341">
    <property type="protein sequence ID" value="PIY31429.1"/>
    <property type="molecule type" value="Genomic_DNA"/>
</dbReference>
<comment type="similarity">
    <text evidence="3">Belongs to the bacterial microcompartments protein family.</text>
</comment>
<protein>
    <submittedName>
        <fullName evidence="5">Propanediol utilization protein</fullName>
    </submittedName>
</protein>
<dbReference type="SMART" id="SM00877">
    <property type="entry name" value="BMC"/>
    <property type="match status" value="2"/>
</dbReference>
<feature type="domain" description="BMC" evidence="4">
    <location>
        <begin position="5"/>
        <end position="87"/>
    </location>
</feature>
<dbReference type="InterPro" id="IPR037233">
    <property type="entry name" value="CcmK-like_sf"/>
</dbReference>
<evidence type="ECO:0000313" key="6">
    <source>
        <dbReference type="EMBL" id="PIX33339.1"/>
    </source>
</evidence>
<evidence type="ECO:0000313" key="5">
    <source>
        <dbReference type="EMBL" id="OIP66839.1"/>
    </source>
</evidence>
<feature type="domain" description="BMC" evidence="4">
    <location>
        <begin position="97"/>
        <end position="183"/>
    </location>
</feature>
<evidence type="ECO:0000256" key="3">
    <source>
        <dbReference type="PROSITE-ProRule" id="PRU01278"/>
    </source>
</evidence>
<dbReference type="EMBL" id="PFIP01000165">
    <property type="protein sequence ID" value="PIX33339.1"/>
    <property type="molecule type" value="Genomic_DNA"/>
</dbReference>
<dbReference type="PANTHER" id="PTHR33941:SF11">
    <property type="entry name" value="BACTERIAL MICROCOMPARTMENT SHELL PROTEIN PDUJ"/>
    <property type="match status" value="1"/>
</dbReference>
<dbReference type="InterPro" id="IPR000249">
    <property type="entry name" value="BMC_dom"/>
</dbReference>
<dbReference type="InterPro" id="IPR011238">
    <property type="entry name" value="Micro_shell_prot_PduT"/>
</dbReference>
<evidence type="ECO:0000313" key="11">
    <source>
        <dbReference type="Proteomes" id="UP000230646"/>
    </source>
</evidence>
<comment type="caution">
    <text evidence="5">The sequence shown here is derived from an EMBL/GenBank/DDBJ whole genome shotgun (WGS) entry which is preliminary data.</text>
</comment>
<dbReference type="PANTHER" id="PTHR33941">
    <property type="entry name" value="PROPANEDIOL UTILIZATION PROTEIN PDUA"/>
    <property type="match status" value="1"/>
</dbReference>
<reference evidence="6" key="3">
    <citation type="submission" date="2017-09" db="EMBL/GenBank/DDBJ databases">
        <title>Depth-based differentiation of microbial function through sediment-hosted aquifers and enrichment of novel symbionts in the deep terrestrial subsurface.</title>
        <authorList>
            <person name="Probst A.J."/>
            <person name="Ladd B."/>
            <person name="Jarett J.K."/>
            <person name="Geller-Mcgrath D.E."/>
            <person name="Sieber C.M.K."/>
            <person name="Emerson J.B."/>
            <person name="Anantharaman K."/>
            <person name="Thomas B.C."/>
            <person name="Malmstrom R."/>
            <person name="Stieglmeier M."/>
            <person name="Klingl A."/>
            <person name="Woyke T."/>
            <person name="Ryan C.M."/>
            <person name="Banfield J.F."/>
        </authorList>
    </citation>
    <scope>NUCLEOTIDE SEQUENCE</scope>
    <source>
        <strain evidence="6">CG_4_8_14_3_um_filter_34_18</strain>
    </source>
</reference>
<dbReference type="Proteomes" id="UP000230646">
    <property type="component" value="Unassembled WGS sequence"/>
</dbReference>
<proteinExistence type="inferred from homology"/>
<dbReference type="Proteomes" id="UP000228560">
    <property type="component" value="Unassembled WGS sequence"/>
</dbReference>
<evidence type="ECO:0000256" key="2">
    <source>
        <dbReference type="ARBA" id="ARBA00024446"/>
    </source>
</evidence>
<keyword evidence="2" id="KW-1283">Bacterial microcompartment</keyword>
<dbReference type="EMBL" id="MNYY01000149">
    <property type="protein sequence ID" value="OIP66839.1"/>
    <property type="molecule type" value="Genomic_DNA"/>
</dbReference>
<evidence type="ECO:0000313" key="7">
    <source>
        <dbReference type="EMBL" id="PIY31429.1"/>
    </source>
</evidence>
<dbReference type="STRING" id="1805029.AUK42_07660"/>
<dbReference type="GO" id="GO:0031469">
    <property type="term" value="C:bacterial microcompartment"/>
    <property type="evidence" value="ECO:0007669"/>
    <property type="project" value="UniProtKB-SubCell"/>
</dbReference>
<dbReference type="Proteomes" id="UP000231493">
    <property type="component" value="Unassembled WGS sequence"/>
</dbReference>
<reference evidence="5 9" key="1">
    <citation type="journal article" date="2016" name="Environ. Microbiol.">
        <title>Genomic resolution of a cold subsurface aquifer community provides metabolic insights for novel microbes adapted to high CO concentrations.</title>
        <authorList>
            <person name="Probst A.J."/>
            <person name="Castelle C.J."/>
            <person name="Singh A."/>
            <person name="Brown C.T."/>
            <person name="Anantharaman K."/>
            <person name="Sharon I."/>
            <person name="Hug L.A."/>
            <person name="Burstein D."/>
            <person name="Emerson J.B."/>
            <person name="Thomas B.C."/>
            <person name="Banfield J.F."/>
        </authorList>
    </citation>
    <scope>NUCLEOTIDE SEQUENCE [LARGE SCALE GENOMIC DNA]</scope>
    <source>
        <strain evidence="5">CG2_30_33_13</strain>
    </source>
</reference>